<dbReference type="PANTHER" id="PTHR30349">
    <property type="entry name" value="PHAGE INTEGRASE-RELATED"/>
    <property type="match status" value="1"/>
</dbReference>
<reference evidence="6 7" key="1">
    <citation type="submission" date="2020-08" db="EMBL/GenBank/DDBJ databases">
        <title>Functional genomics of gut bacteria from endangered species of beetles.</title>
        <authorList>
            <person name="Carlos-Shanley C."/>
        </authorList>
    </citation>
    <scope>NUCLEOTIDE SEQUENCE [LARGE SCALE GENOMIC DNA]</scope>
    <source>
        <strain evidence="6 7">S00123</strain>
    </source>
</reference>
<evidence type="ECO:0000256" key="3">
    <source>
        <dbReference type="ARBA" id="ARBA00023125"/>
    </source>
</evidence>
<dbReference type="AlphaFoldDB" id="A0A7W7N4Q0"/>
<dbReference type="GO" id="GO:0006310">
    <property type="term" value="P:DNA recombination"/>
    <property type="evidence" value="ECO:0007669"/>
    <property type="project" value="UniProtKB-KW"/>
</dbReference>
<dbReference type="RefSeq" id="WP_184273508.1">
    <property type="nucleotide sequence ID" value="NZ_JACHKY010000007.1"/>
</dbReference>
<dbReference type="Gene3D" id="1.10.443.10">
    <property type="entry name" value="Intergrase catalytic core"/>
    <property type="match status" value="1"/>
</dbReference>
<evidence type="ECO:0000256" key="1">
    <source>
        <dbReference type="ARBA" id="ARBA00008857"/>
    </source>
</evidence>
<dbReference type="InterPro" id="IPR010998">
    <property type="entry name" value="Integrase_recombinase_N"/>
</dbReference>
<evidence type="ECO:0000313" key="6">
    <source>
        <dbReference type="EMBL" id="MBB4799713.1"/>
    </source>
</evidence>
<proteinExistence type="inferred from homology"/>
<dbReference type="GO" id="GO:0003677">
    <property type="term" value="F:DNA binding"/>
    <property type="evidence" value="ECO:0007669"/>
    <property type="project" value="UniProtKB-KW"/>
</dbReference>
<evidence type="ECO:0000259" key="5">
    <source>
        <dbReference type="PROSITE" id="PS51898"/>
    </source>
</evidence>
<accession>A0A7W7N4Q0</accession>
<keyword evidence="4" id="KW-0233">DNA recombination</keyword>
<dbReference type="Proteomes" id="UP000539957">
    <property type="component" value="Unassembled WGS sequence"/>
</dbReference>
<dbReference type="InterPro" id="IPR002104">
    <property type="entry name" value="Integrase_catalytic"/>
</dbReference>
<sequence length="408" mass="45172">MANVRKIKNRPRQDGSVKVSWRATWAGPDGVRQSKNFDLKGEAKAWLDSVSAGLVGGSSTMTVTQLAEAHIANFHGLVRAGARRTGTADGYQSILDTHIRDHKIGRTRLSNLRSPDIQGFLDEVVQSGGSINLARQIRRSLVTWCRFGARRGWLLANPAQACAVEGDGEKADSEPFSLPSKDQLAALVKAATESTNPERDSAVVRILMFGGLRISEALGMADDAAAVRTTGGKLRVKERLDRTHRTLDPPKTKKGQRDVPIGQTTALAVRAWRLKRGPVGHFQHVDGRRERRLMPGRLFPNPKTGEGVWGYEDFIRDCWMPLMRAAGLVMMLPDSKGKNRPVAEFKPHVLRHVAVSLWLAQTPQPKPKKVQELVGHATLKMTMDTYGHLWRDEEEDDAIAQASERLIN</sequence>
<dbReference type="InterPro" id="IPR050090">
    <property type="entry name" value="Tyrosine_recombinase_XerCD"/>
</dbReference>
<keyword evidence="7" id="KW-1185">Reference proteome</keyword>
<dbReference type="Gene3D" id="1.10.150.130">
    <property type="match status" value="1"/>
</dbReference>
<keyword evidence="3" id="KW-0238">DNA-binding</keyword>
<keyword evidence="2" id="KW-0229">DNA integration</keyword>
<evidence type="ECO:0000256" key="4">
    <source>
        <dbReference type="ARBA" id="ARBA00023172"/>
    </source>
</evidence>
<dbReference type="GO" id="GO:0015074">
    <property type="term" value="P:DNA integration"/>
    <property type="evidence" value="ECO:0007669"/>
    <property type="project" value="UniProtKB-KW"/>
</dbReference>
<dbReference type="PROSITE" id="PS51898">
    <property type="entry name" value="TYR_RECOMBINASE"/>
    <property type="match status" value="1"/>
</dbReference>
<evidence type="ECO:0000256" key="2">
    <source>
        <dbReference type="ARBA" id="ARBA00022908"/>
    </source>
</evidence>
<dbReference type="InterPro" id="IPR011010">
    <property type="entry name" value="DNA_brk_join_enz"/>
</dbReference>
<name>A0A7W7N4Q0_9CAUL</name>
<evidence type="ECO:0000313" key="7">
    <source>
        <dbReference type="Proteomes" id="UP000539957"/>
    </source>
</evidence>
<protein>
    <submittedName>
        <fullName evidence="6">Integrase</fullName>
    </submittedName>
</protein>
<organism evidence="6 7">
    <name type="scientific">Brevundimonas bullata</name>
    <dbReference type="NCBI Taxonomy" id="13160"/>
    <lineage>
        <taxon>Bacteria</taxon>
        <taxon>Pseudomonadati</taxon>
        <taxon>Pseudomonadota</taxon>
        <taxon>Alphaproteobacteria</taxon>
        <taxon>Caulobacterales</taxon>
        <taxon>Caulobacteraceae</taxon>
        <taxon>Brevundimonas</taxon>
    </lineage>
</organism>
<dbReference type="InterPro" id="IPR013762">
    <property type="entry name" value="Integrase-like_cat_sf"/>
</dbReference>
<comment type="similarity">
    <text evidence="1">Belongs to the 'phage' integrase family.</text>
</comment>
<dbReference type="SUPFAM" id="SSF56349">
    <property type="entry name" value="DNA breaking-rejoining enzymes"/>
    <property type="match status" value="1"/>
</dbReference>
<dbReference type="PANTHER" id="PTHR30349:SF41">
    <property type="entry name" value="INTEGRASE_RECOMBINASE PROTEIN MJ0367-RELATED"/>
    <property type="match status" value="1"/>
</dbReference>
<comment type="caution">
    <text evidence="6">The sequence shown here is derived from an EMBL/GenBank/DDBJ whole genome shotgun (WGS) entry which is preliminary data.</text>
</comment>
<feature type="domain" description="Tyr recombinase" evidence="5">
    <location>
        <begin position="173"/>
        <end position="401"/>
    </location>
</feature>
<gene>
    <name evidence="6" type="ORF">HNP32_003473</name>
</gene>
<dbReference type="EMBL" id="JACHKY010000007">
    <property type="protein sequence ID" value="MBB4799713.1"/>
    <property type="molecule type" value="Genomic_DNA"/>
</dbReference>
<dbReference type="Pfam" id="PF00589">
    <property type="entry name" value="Phage_integrase"/>
    <property type="match status" value="1"/>
</dbReference>